<dbReference type="EMBL" id="LUUJ01000076">
    <property type="protein sequence ID" value="OAI16283.1"/>
    <property type="molecule type" value="Genomic_DNA"/>
</dbReference>
<accession>A0A177NFQ4</accession>
<reference evidence="1 2" key="1">
    <citation type="submission" date="2016-03" db="EMBL/GenBank/DDBJ databases">
        <authorList>
            <person name="Ploux O."/>
        </authorList>
    </citation>
    <scope>NUCLEOTIDE SEQUENCE [LARGE SCALE GENOMIC DNA]</scope>
    <source>
        <strain evidence="1 2">R-45378</strain>
    </source>
</reference>
<evidence type="ECO:0000313" key="2">
    <source>
        <dbReference type="Proteomes" id="UP000077857"/>
    </source>
</evidence>
<dbReference type="AlphaFoldDB" id="A0A177NFQ4"/>
<comment type="caution">
    <text evidence="1">The sequence shown here is derived from an EMBL/GenBank/DDBJ whole genome shotgun (WGS) entry which is preliminary data.</text>
</comment>
<protein>
    <submittedName>
        <fullName evidence="1">Uncharacterized protein</fullName>
    </submittedName>
</protein>
<name>A0A177NFQ4_9GAMM</name>
<dbReference type="OrthoDB" id="5572899at2"/>
<gene>
    <name evidence="1" type="ORF">A1507_12050</name>
</gene>
<evidence type="ECO:0000313" key="1">
    <source>
        <dbReference type="EMBL" id="OAI16283.1"/>
    </source>
</evidence>
<organism evidence="1 2">
    <name type="scientific">Methylomonas koyamae</name>
    <dbReference type="NCBI Taxonomy" id="702114"/>
    <lineage>
        <taxon>Bacteria</taxon>
        <taxon>Pseudomonadati</taxon>
        <taxon>Pseudomonadota</taxon>
        <taxon>Gammaproteobacteria</taxon>
        <taxon>Methylococcales</taxon>
        <taxon>Methylococcaceae</taxon>
        <taxon>Methylomonas</taxon>
    </lineage>
</organism>
<sequence length="101" mass="11138">MSLKSLIAVVLATIAVSVSSSYWLIRHSLSTELEKLNLLTPVFVIDRTGWTRNLSKDASQDTIKQAMNEWQAKISHLVDSGFMVVDANMVVGAPEDVYVGE</sequence>
<dbReference type="RefSeq" id="WP_064040467.1">
    <property type="nucleotide sequence ID" value="NZ_LUUJ01000076.1"/>
</dbReference>
<proteinExistence type="predicted"/>
<dbReference type="Proteomes" id="UP000077857">
    <property type="component" value="Unassembled WGS sequence"/>
</dbReference>